<dbReference type="Proteomes" id="UP000030640">
    <property type="component" value="Unassembled WGS sequence"/>
</dbReference>
<keyword evidence="2" id="KW-0812">Transmembrane</keyword>
<evidence type="ECO:0000256" key="1">
    <source>
        <dbReference type="SAM" id="MobiDB-lite"/>
    </source>
</evidence>
<dbReference type="EMBL" id="KI965498">
    <property type="protein sequence ID" value="EUD64484.1"/>
    <property type="molecule type" value="Genomic_DNA"/>
</dbReference>
<gene>
    <name evidence="3" type="ORF">C922_05124</name>
</gene>
<dbReference type="GeneID" id="20040398"/>
<name>W7A5W8_9APIC</name>
<dbReference type="VEuPathDB" id="PlasmoDB:C922_05124"/>
<feature type="transmembrane region" description="Helical" evidence="2">
    <location>
        <begin position="362"/>
        <end position="383"/>
    </location>
</feature>
<sequence length="404" mass="45234">MWQLQGYFNNLLSSSEKKEAGGPPQPHQKRGYYLSKQHKGGEEHMERWKYLHEAYKGSEQALEKVWNFSAGVCLGLEMIGAHMDRISSRPERYRWGECTVSRTGRGAARSQHSKECHKPSGHFHWSGLTYTSRLKNNNERDRTFLACREVVTMLMGYFQMTNTGERKASVIKESNPCSKFYEQLRKWGGMTLAEKIMDTWFVDQSKGTAGQSHELLGEKDVYEVITEFLYGENSGDKEIYCTKNGRHQELGAGEQVRYLTEIGQTGGMGQCGTGDKDCLSRMEEVIETLHRNTARGGDPKRSDTETVGSTARDTSTPDQHKTNSPDQDFTIKPRGHEQSEGGSTGSHISEGEDGGSGSVGHIIAGAGATLMAIVGAYGYYRIFHAGQIVRRKRGRRRDLRVSIA</sequence>
<evidence type="ECO:0000256" key="2">
    <source>
        <dbReference type="SAM" id="Phobius"/>
    </source>
</evidence>
<feature type="region of interest" description="Disordered" evidence="1">
    <location>
        <begin position="289"/>
        <end position="356"/>
    </location>
</feature>
<keyword evidence="2" id="KW-1133">Transmembrane helix</keyword>
<keyword evidence="4" id="KW-1185">Reference proteome</keyword>
<feature type="compositionally biased region" description="Polar residues" evidence="1">
    <location>
        <begin position="305"/>
        <end position="317"/>
    </location>
</feature>
<dbReference type="RefSeq" id="XP_008818918.1">
    <property type="nucleotide sequence ID" value="XM_008820696.1"/>
</dbReference>
<keyword evidence="2" id="KW-0472">Membrane</keyword>
<accession>W7A5W8</accession>
<organism evidence="3 4">
    <name type="scientific">Plasmodium inui San Antonio 1</name>
    <dbReference type="NCBI Taxonomy" id="1237626"/>
    <lineage>
        <taxon>Eukaryota</taxon>
        <taxon>Sar</taxon>
        <taxon>Alveolata</taxon>
        <taxon>Apicomplexa</taxon>
        <taxon>Aconoidasida</taxon>
        <taxon>Haemosporida</taxon>
        <taxon>Plasmodiidae</taxon>
        <taxon>Plasmodium</taxon>
        <taxon>Plasmodium (Plasmodium)</taxon>
    </lineage>
</organism>
<proteinExistence type="predicted"/>
<evidence type="ECO:0000313" key="3">
    <source>
        <dbReference type="EMBL" id="EUD64484.1"/>
    </source>
</evidence>
<protein>
    <submittedName>
        <fullName evidence="3">Uncharacterized protein</fullName>
    </submittedName>
</protein>
<feature type="compositionally biased region" description="Basic and acidic residues" evidence="1">
    <location>
        <begin position="318"/>
        <end position="339"/>
    </location>
</feature>
<reference evidence="3 4" key="1">
    <citation type="submission" date="2013-02" db="EMBL/GenBank/DDBJ databases">
        <title>The Genome Sequence of Plasmodium inui San Antonio 1.</title>
        <authorList>
            <consortium name="The Broad Institute Genome Sequencing Platform"/>
            <consortium name="The Broad Institute Genome Sequencing Center for Infectious Disease"/>
            <person name="Neafsey D."/>
            <person name="Cheeseman I."/>
            <person name="Volkman S."/>
            <person name="Adams J."/>
            <person name="Walker B."/>
            <person name="Young S.K."/>
            <person name="Zeng Q."/>
            <person name="Gargeya S."/>
            <person name="Fitzgerald M."/>
            <person name="Haas B."/>
            <person name="Abouelleil A."/>
            <person name="Alvarado L."/>
            <person name="Arachchi H.M."/>
            <person name="Berlin A.M."/>
            <person name="Chapman S.B."/>
            <person name="Dewar J."/>
            <person name="Goldberg J."/>
            <person name="Griggs A."/>
            <person name="Gujja S."/>
            <person name="Hansen M."/>
            <person name="Howarth C."/>
            <person name="Imamovic A."/>
            <person name="Larimer J."/>
            <person name="McCowan C."/>
            <person name="Murphy C."/>
            <person name="Neiman D."/>
            <person name="Pearson M."/>
            <person name="Priest M."/>
            <person name="Roberts A."/>
            <person name="Saif S."/>
            <person name="Shea T."/>
            <person name="Sisk P."/>
            <person name="Sykes S."/>
            <person name="Wortman J."/>
            <person name="Nusbaum C."/>
            <person name="Birren B."/>
        </authorList>
    </citation>
    <scope>NUCLEOTIDE SEQUENCE [LARGE SCALE GENOMIC DNA]</scope>
    <source>
        <strain evidence="3 4">San Antonio 1</strain>
    </source>
</reference>
<dbReference type="AlphaFoldDB" id="W7A5W8"/>
<evidence type="ECO:0000313" key="4">
    <source>
        <dbReference type="Proteomes" id="UP000030640"/>
    </source>
</evidence>